<name>A0A068Y489_ECHMU</name>
<protein>
    <submittedName>
        <fullName evidence="1">Uncharacterized protein</fullName>
    </submittedName>
</protein>
<dbReference type="Proteomes" id="UP000017246">
    <property type="component" value="Unassembled WGS sequence"/>
</dbReference>
<reference evidence="1" key="1">
    <citation type="journal article" date="2013" name="Nature">
        <title>The genomes of four tapeworm species reveal adaptations to parasitism.</title>
        <authorList>
            <person name="Tsai I.J."/>
            <person name="Zarowiecki M."/>
            <person name="Holroyd N."/>
            <person name="Garciarrubio A."/>
            <person name="Sanchez-Flores A."/>
            <person name="Brooks K.L."/>
            <person name="Tracey A."/>
            <person name="Bobes R.J."/>
            <person name="Fragoso G."/>
            <person name="Sciutto E."/>
            <person name="Aslett M."/>
            <person name="Beasley H."/>
            <person name="Bennett H.M."/>
            <person name="Cai J."/>
            <person name="Camicia F."/>
            <person name="Clark R."/>
            <person name="Cucher M."/>
            <person name="De Silva N."/>
            <person name="Day T.A."/>
            <person name="Deplazes P."/>
            <person name="Estrada K."/>
            <person name="Fernandez C."/>
            <person name="Holland P.W."/>
            <person name="Hou J."/>
            <person name="Hu S."/>
            <person name="Huckvale T."/>
            <person name="Hung S.S."/>
            <person name="Kamenetzky L."/>
            <person name="Keane J.A."/>
            <person name="Kiss F."/>
            <person name="Koziol U."/>
            <person name="Lambert O."/>
            <person name="Liu K."/>
            <person name="Luo X."/>
            <person name="Luo Y."/>
            <person name="Macchiaroli N."/>
            <person name="Nichol S."/>
            <person name="Paps J."/>
            <person name="Parkinson J."/>
            <person name="Pouchkina-Stantcheva N."/>
            <person name="Riddiford N."/>
            <person name="Rosenzvit M."/>
            <person name="Salinas G."/>
            <person name="Wasmuth J.D."/>
            <person name="Zamanian M."/>
            <person name="Zheng Y."/>
            <person name="Cai X."/>
            <person name="Soberon X."/>
            <person name="Olson P.D."/>
            <person name="Laclette J.P."/>
            <person name="Brehm K."/>
            <person name="Berriman M."/>
            <person name="Garciarrubio A."/>
            <person name="Bobes R.J."/>
            <person name="Fragoso G."/>
            <person name="Sanchez-Flores A."/>
            <person name="Estrada K."/>
            <person name="Cevallos M.A."/>
            <person name="Morett E."/>
            <person name="Gonzalez V."/>
            <person name="Portillo T."/>
            <person name="Ochoa-Leyva A."/>
            <person name="Jose M.V."/>
            <person name="Sciutto E."/>
            <person name="Landa A."/>
            <person name="Jimenez L."/>
            <person name="Valdes V."/>
            <person name="Carrero J.C."/>
            <person name="Larralde C."/>
            <person name="Morales-Montor J."/>
            <person name="Limon-Lason J."/>
            <person name="Soberon X."/>
            <person name="Laclette J.P."/>
        </authorList>
    </citation>
    <scope>NUCLEOTIDE SEQUENCE [LARGE SCALE GENOMIC DNA]</scope>
</reference>
<organism evidence="1 2">
    <name type="scientific">Echinococcus multilocularis</name>
    <name type="common">Fox tapeworm</name>
    <dbReference type="NCBI Taxonomy" id="6211"/>
    <lineage>
        <taxon>Eukaryota</taxon>
        <taxon>Metazoa</taxon>
        <taxon>Spiralia</taxon>
        <taxon>Lophotrochozoa</taxon>
        <taxon>Platyhelminthes</taxon>
        <taxon>Cestoda</taxon>
        <taxon>Eucestoda</taxon>
        <taxon>Cyclophyllidea</taxon>
        <taxon>Taeniidae</taxon>
        <taxon>Echinococcus</taxon>
    </lineage>
</organism>
<evidence type="ECO:0000313" key="1">
    <source>
        <dbReference type="EMBL" id="CDS36989.1"/>
    </source>
</evidence>
<keyword evidence="2" id="KW-1185">Reference proteome</keyword>
<dbReference type="AlphaFoldDB" id="A0A068Y489"/>
<gene>
    <name evidence="1" type="ORF">EmuJ_000421600</name>
</gene>
<dbReference type="EMBL" id="LN902843">
    <property type="protein sequence ID" value="CDS36989.1"/>
    <property type="molecule type" value="Genomic_DNA"/>
</dbReference>
<proteinExistence type="predicted"/>
<accession>A0A068Y489</accession>
<sequence>MILEGNYDDIYCRTRNLGVTEEGHPPWIDESVETPKVSVVDHVHPQQLLQIHVLIGSTSLRIPAGIRVVPMVKHGPVLSSLKLVHSPLQIEQDFGCSGVDGMY</sequence>
<reference evidence="1" key="2">
    <citation type="submission" date="2015-11" db="EMBL/GenBank/DDBJ databases">
        <authorList>
            <person name="Zhang Y."/>
            <person name="Guo Z."/>
        </authorList>
    </citation>
    <scope>NUCLEOTIDE SEQUENCE</scope>
</reference>
<evidence type="ECO:0000313" key="2">
    <source>
        <dbReference type="Proteomes" id="UP000017246"/>
    </source>
</evidence>